<evidence type="ECO:0000313" key="12">
    <source>
        <dbReference type="Proteomes" id="UP000195913"/>
    </source>
</evidence>
<dbReference type="Gene3D" id="3.40.630.10">
    <property type="entry name" value="Zn peptidases"/>
    <property type="match status" value="1"/>
</dbReference>
<dbReference type="GO" id="GO:0008777">
    <property type="term" value="F:acetylornithine deacetylase activity"/>
    <property type="evidence" value="ECO:0007669"/>
    <property type="project" value="UniProtKB-EC"/>
</dbReference>
<dbReference type="Pfam" id="PF01546">
    <property type="entry name" value="Peptidase_M20"/>
    <property type="match status" value="1"/>
</dbReference>
<evidence type="ECO:0000256" key="5">
    <source>
        <dbReference type="ARBA" id="ARBA00022605"/>
    </source>
</evidence>
<evidence type="ECO:0000256" key="1">
    <source>
        <dbReference type="ARBA" id="ARBA00001947"/>
    </source>
</evidence>
<keyword evidence="7 11" id="KW-0378">Hydrolase</keyword>
<gene>
    <name evidence="11" type="ORF">FM101_04560</name>
</gene>
<keyword evidence="8" id="KW-0862">Zinc</keyword>
<dbReference type="InterPro" id="IPR001261">
    <property type="entry name" value="ArgE/DapE_CS"/>
</dbReference>
<sequence>MRKVNLFATFPAQDGSTEGGVVLSGHTDVVPVEGQNWDGDPFTVTERDGRLYGRGTADMKGYLAVIMSRLEAISAAQLTQPLHLAFSYDEEVGLLGAQRMIGQFAEHGIKPASCIVGEPSGMRVVRGHKSINLFTVSFRGVAAHSSLTPQGVNAIHYAGRFIEFYRQLTEQWRSEGPFDTAYPVSFTTGGVNLISGGIAGNTVPDACEIEFEFRALGTVDTAPVVAQIREFLFQTLEPQMKAEHEAAGIELVIKAQGPGLEIGVDADIVALAHDCGGHPTDEKVTYGTEAGLFHGAGIETVVCGPGEIAVAHAANEYVELEQLAACEAFLDNLITELEQDRS</sequence>
<accession>A0A1R4FL26</accession>
<evidence type="ECO:0000256" key="2">
    <source>
        <dbReference type="ARBA" id="ARBA00005691"/>
    </source>
</evidence>
<dbReference type="SUPFAM" id="SSF55031">
    <property type="entry name" value="Bacterial exopeptidase dimerisation domain"/>
    <property type="match status" value="1"/>
</dbReference>
<dbReference type="GO" id="GO:0006526">
    <property type="term" value="P:L-arginine biosynthetic process"/>
    <property type="evidence" value="ECO:0007669"/>
    <property type="project" value="UniProtKB-KW"/>
</dbReference>
<dbReference type="InterPro" id="IPR036264">
    <property type="entry name" value="Bact_exopeptidase_dim_dom"/>
</dbReference>
<dbReference type="Proteomes" id="UP000195913">
    <property type="component" value="Unassembled WGS sequence"/>
</dbReference>
<dbReference type="PANTHER" id="PTHR43808:SF31">
    <property type="entry name" value="N-ACETYL-L-CITRULLINE DEACETYLASE"/>
    <property type="match status" value="1"/>
</dbReference>
<evidence type="ECO:0000256" key="8">
    <source>
        <dbReference type="ARBA" id="ARBA00022833"/>
    </source>
</evidence>
<name>A0A1R4FL26_9MICC</name>
<organism evidence="11 12">
    <name type="scientific">Arthrobacter rhombi</name>
    <dbReference type="NCBI Taxonomy" id="71253"/>
    <lineage>
        <taxon>Bacteria</taxon>
        <taxon>Bacillati</taxon>
        <taxon>Actinomycetota</taxon>
        <taxon>Actinomycetes</taxon>
        <taxon>Micrococcales</taxon>
        <taxon>Micrococcaceae</taxon>
        <taxon>Arthrobacter</taxon>
    </lineage>
</organism>
<dbReference type="Pfam" id="PF07687">
    <property type="entry name" value="M20_dimer"/>
    <property type="match status" value="1"/>
</dbReference>
<dbReference type="PANTHER" id="PTHR43808">
    <property type="entry name" value="ACETYLORNITHINE DEACETYLASE"/>
    <property type="match status" value="1"/>
</dbReference>
<dbReference type="AlphaFoldDB" id="A0A1R4FL26"/>
<dbReference type="InterPro" id="IPR010169">
    <property type="entry name" value="AcOrn-deacetyl"/>
</dbReference>
<comment type="cofactor">
    <cofactor evidence="1">
        <name>Zn(2+)</name>
        <dbReference type="ChEBI" id="CHEBI:29105"/>
    </cofactor>
</comment>
<dbReference type="Gene3D" id="3.30.70.360">
    <property type="match status" value="1"/>
</dbReference>
<dbReference type="EMBL" id="FUHW01000020">
    <property type="protein sequence ID" value="SJM56645.1"/>
    <property type="molecule type" value="Genomic_DNA"/>
</dbReference>
<protein>
    <submittedName>
        <fullName evidence="11">Acetylornithine deacetylase</fullName>
        <ecNumber evidence="11">3.5.1.16</ecNumber>
    </submittedName>
</protein>
<dbReference type="NCBIfam" id="NF005710">
    <property type="entry name" value="PRK07522.1"/>
    <property type="match status" value="1"/>
</dbReference>
<evidence type="ECO:0000256" key="3">
    <source>
        <dbReference type="ARBA" id="ARBA00022490"/>
    </source>
</evidence>
<evidence type="ECO:0000256" key="4">
    <source>
        <dbReference type="ARBA" id="ARBA00022571"/>
    </source>
</evidence>
<dbReference type="NCBIfam" id="TIGR01892">
    <property type="entry name" value="AcOrn-deacetyl"/>
    <property type="match status" value="1"/>
</dbReference>
<dbReference type="InterPro" id="IPR002933">
    <property type="entry name" value="Peptidase_M20"/>
</dbReference>
<evidence type="ECO:0000256" key="9">
    <source>
        <dbReference type="ARBA" id="ARBA00023285"/>
    </source>
</evidence>
<evidence type="ECO:0000256" key="6">
    <source>
        <dbReference type="ARBA" id="ARBA00022723"/>
    </source>
</evidence>
<keyword evidence="3" id="KW-0963">Cytoplasm</keyword>
<comment type="similarity">
    <text evidence="2">Belongs to the peptidase M20A family. ArgE subfamily.</text>
</comment>
<evidence type="ECO:0000313" key="11">
    <source>
        <dbReference type="EMBL" id="SJM56645.1"/>
    </source>
</evidence>
<dbReference type="PROSITE" id="PS00759">
    <property type="entry name" value="ARGE_DAPE_CPG2_2"/>
    <property type="match status" value="1"/>
</dbReference>
<reference evidence="11 12" key="1">
    <citation type="submission" date="2017-02" db="EMBL/GenBank/DDBJ databases">
        <authorList>
            <person name="Peterson S.W."/>
        </authorList>
    </citation>
    <scope>NUCLEOTIDE SEQUENCE [LARGE SCALE GENOMIC DNA]</scope>
    <source>
        <strain evidence="11 12">B Ar 00.02</strain>
    </source>
</reference>
<dbReference type="SUPFAM" id="SSF53187">
    <property type="entry name" value="Zn-dependent exopeptidases"/>
    <property type="match status" value="1"/>
</dbReference>
<keyword evidence="9" id="KW-0170">Cobalt</keyword>
<evidence type="ECO:0000256" key="7">
    <source>
        <dbReference type="ARBA" id="ARBA00022801"/>
    </source>
</evidence>
<keyword evidence="5" id="KW-0028">Amino-acid biosynthesis</keyword>
<keyword evidence="6" id="KW-0479">Metal-binding</keyword>
<keyword evidence="12" id="KW-1185">Reference proteome</keyword>
<proteinExistence type="inferred from homology"/>
<dbReference type="InterPro" id="IPR050072">
    <property type="entry name" value="Peptidase_M20A"/>
</dbReference>
<dbReference type="EC" id="3.5.1.16" evidence="11"/>
<dbReference type="CDD" id="cd03894">
    <property type="entry name" value="M20_ArgE"/>
    <property type="match status" value="1"/>
</dbReference>
<dbReference type="GO" id="GO:0046872">
    <property type="term" value="F:metal ion binding"/>
    <property type="evidence" value="ECO:0007669"/>
    <property type="project" value="UniProtKB-KW"/>
</dbReference>
<keyword evidence="4" id="KW-0055">Arginine biosynthesis</keyword>
<evidence type="ECO:0000259" key="10">
    <source>
        <dbReference type="Pfam" id="PF07687"/>
    </source>
</evidence>
<feature type="domain" description="Peptidase M20 dimerisation" evidence="10">
    <location>
        <begin position="127"/>
        <end position="233"/>
    </location>
</feature>
<dbReference type="InterPro" id="IPR011650">
    <property type="entry name" value="Peptidase_M20_dimer"/>
</dbReference>